<evidence type="ECO:0000313" key="2">
    <source>
        <dbReference type="Proteomes" id="UP001549363"/>
    </source>
</evidence>
<dbReference type="PANTHER" id="PTHR43796:SF2">
    <property type="entry name" value="CARBOXYNORSPERMIDINE SYNTHASE"/>
    <property type="match status" value="1"/>
</dbReference>
<dbReference type="Gene3D" id="3.40.50.720">
    <property type="entry name" value="NAD(P)-binding Rossmann-like Domain"/>
    <property type="match status" value="1"/>
</dbReference>
<reference evidence="1 2" key="1">
    <citation type="submission" date="2024-06" db="EMBL/GenBank/DDBJ databases">
        <title>Sorghum-associated microbial communities from plants grown in Nebraska, USA.</title>
        <authorList>
            <person name="Schachtman D."/>
        </authorList>
    </citation>
    <scope>NUCLEOTIDE SEQUENCE [LARGE SCALE GENOMIC DNA]</scope>
    <source>
        <strain evidence="1 2">736</strain>
    </source>
</reference>
<gene>
    <name evidence="1" type="ORF">ABIA69_003291</name>
</gene>
<evidence type="ECO:0000313" key="1">
    <source>
        <dbReference type="EMBL" id="MET4562106.1"/>
    </source>
</evidence>
<protein>
    <submittedName>
        <fullName evidence="1">Saccharopine dehydrogenase-like NADP-dependent oxidoreductase</fullName>
    </submittedName>
</protein>
<proteinExistence type="predicted"/>
<sequence>MFQRILMDYRGCLNFKESPMVIEKAKQFCTQLNNMATPIQLDVTKKIERHQLANIALVIMCLEQENTKFAERCLEEGIKYIDISASYSFLQKLELLNPIAVQHNTTAILSVGLAPGLTNLMAMHVAQQFFSMVDRRFSWHRSYSLDFKSA</sequence>
<accession>A0ABV2PME6</accession>
<name>A0ABV2PME6_9BACI</name>
<dbReference type="Proteomes" id="UP001549363">
    <property type="component" value="Unassembled WGS sequence"/>
</dbReference>
<dbReference type="RefSeq" id="WP_354472319.1">
    <property type="nucleotide sequence ID" value="NZ_JBEPSB010000017.1"/>
</dbReference>
<dbReference type="PANTHER" id="PTHR43796">
    <property type="entry name" value="CARBOXYNORSPERMIDINE SYNTHASE"/>
    <property type="match status" value="1"/>
</dbReference>
<dbReference type="EMBL" id="JBEPSB010000017">
    <property type="protein sequence ID" value="MET4562106.1"/>
    <property type="molecule type" value="Genomic_DNA"/>
</dbReference>
<comment type="caution">
    <text evidence="1">The sequence shown here is derived from an EMBL/GenBank/DDBJ whole genome shotgun (WGS) entry which is preliminary data.</text>
</comment>
<organism evidence="1 2">
    <name type="scientific">Lysinibacillus parviboronicapiens</name>
    <dbReference type="NCBI Taxonomy" id="436516"/>
    <lineage>
        <taxon>Bacteria</taxon>
        <taxon>Bacillati</taxon>
        <taxon>Bacillota</taxon>
        <taxon>Bacilli</taxon>
        <taxon>Bacillales</taxon>
        <taxon>Bacillaceae</taxon>
        <taxon>Lysinibacillus</taxon>
    </lineage>
</organism>
<keyword evidence="2" id="KW-1185">Reference proteome</keyword>